<comment type="caution">
    <text evidence="2">The sequence shown here is derived from an EMBL/GenBank/DDBJ whole genome shotgun (WGS) entry which is preliminary data.</text>
</comment>
<proteinExistence type="inferred from homology"/>
<sequence>VTNEKGSHSQIRGNAVVNMEEAEVGSNAHAINQHFTQEKINFLFQNGKELLQAFTQMKVEDNSNASEINANAVASTLMNAISDVKLWHIRLGHLPLTSMKNFIGTTNLKHIAKILKKILQFSRRSNFKIALDDWEDEAALLPLPKDVKEGHFVVHAVKSRFVRLLEQAEEEFGFKQEGVLAIPCRHSDLEIFLKTRKRTRNDLSFLLLMLNPL</sequence>
<protein>
    <submittedName>
        <fullName evidence="2">Uncharacterized protein</fullName>
    </submittedName>
</protein>
<dbReference type="Proteomes" id="UP000824120">
    <property type="component" value="Unassembled WGS sequence"/>
</dbReference>
<feature type="non-terminal residue" evidence="2">
    <location>
        <position position="1"/>
    </location>
</feature>
<gene>
    <name evidence="2" type="ORF">H5410_064757</name>
</gene>
<dbReference type="EMBL" id="JACXVP010000193">
    <property type="protein sequence ID" value="KAG5568228.1"/>
    <property type="molecule type" value="Genomic_DNA"/>
</dbReference>
<dbReference type="OrthoDB" id="1305802at2759"/>
<evidence type="ECO:0000313" key="2">
    <source>
        <dbReference type="EMBL" id="KAG5568228.1"/>
    </source>
</evidence>
<evidence type="ECO:0000313" key="3">
    <source>
        <dbReference type="Proteomes" id="UP000824120"/>
    </source>
</evidence>
<dbReference type="InterPro" id="IPR003676">
    <property type="entry name" value="SAUR_fam"/>
</dbReference>
<keyword evidence="3" id="KW-1185">Reference proteome</keyword>
<evidence type="ECO:0000256" key="1">
    <source>
        <dbReference type="ARBA" id="ARBA00006974"/>
    </source>
</evidence>
<comment type="similarity">
    <text evidence="1">Belongs to the ARG7 family.</text>
</comment>
<accession>A0A9J5VYI1</accession>
<organism evidence="2 3">
    <name type="scientific">Solanum commersonii</name>
    <name type="common">Commerson's wild potato</name>
    <name type="synonym">Commerson's nightshade</name>
    <dbReference type="NCBI Taxonomy" id="4109"/>
    <lineage>
        <taxon>Eukaryota</taxon>
        <taxon>Viridiplantae</taxon>
        <taxon>Streptophyta</taxon>
        <taxon>Embryophyta</taxon>
        <taxon>Tracheophyta</taxon>
        <taxon>Spermatophyta</taxon>
        <taxon>Magnoliopsida</taxon>
        <taxon>eudicotyledons</taxon>
        <taxon>Gunneridae</taxon>
        <taxon>Pentapetalae</taxon>
        <taxon>asterids</taxon>
        <taxon>lamiids</taxon>
        <taxon>Solanales</taxon>
        <taxon>Solanaceae</taxon>
        <taxon>Solanoideae</taxon>
        <taxon>Solaneae</taxon>
        <taxon>Solanum</taxon>
    </lineage>
</organism>
<dbReference type="Pfam" id="PF02519">
    <property type="entry name" value="Auxin_inducible"/>
    <property type="match status" value="1"/>
</dbReference>
<reference evidence="2" key="1">
    <citation type="submission" date="2020-09" db="EMBL/GenBank/DDBJ databases">
        <title>De no assembly of potato wild relative species, Solanum commersonii.</title>
        <authorList>
            <person name="Cho K."/>
        </authorList>
    </citation>
    <scope>NUCLEOTIDE SEQUENCE</scope>
    <source>
        <strain evidence="2">LZ3.2</strain>
        <tissue evidence="2">Leaf</tissue>
    </source>
</reference>
<dbReference type="AlphaFoldDB" id="A0A9J5VYI1"/>
<name>A0A9J5VYI1_SOLCO</name>
<dbReference type="GO" id="GO:0009733">
    <property type="term" value="P:response to auxin"/>
    <property type="evidence" value="ECO:0007669"/>
    <property type="project" value="InterPro"/>
</dbReference>